<proteinExistence type="predicted"/>
<evidence type="ECO:0000313" key="2">
    <source>
        <dbReference type="Proteomes" id="UP000233722"/>
    </source>
</evidence>
<dbReference type="EMBL" id="PCHA01000037">
    <property type="protein sequence ID" value="PKU93237.1"/>
    <property type="molecule type" value="Genomic_DNA"/>
</dbReference>
<reference evidence="1 2" key="1">
    <citation type="submission" date="2017-10" db="EMBL/GenBank/DDBJ databases">
        <title>Bifidobacterium genomics.</title>
        <authorList>
            <person name="Lugli G.A."/>
            <person name="Milani C."/>
            <person name="Mancabelli L."/>
        </authorList>
    </citation>
    <scope>NUCLEOTIDE SEQUENCE [LARGE SCALE GENOMIC DNA]</scope>
    <source>
        <strain evidence="1 2">1747B</strain>
    </source>
</reference>
<organism evidence="1 2">
    <name type="scientific">Bifidobacterium pseudolongum subsp. globosum</name>
    <dbReference type="NCBI Taxonomy" id="1690"/>
    <lineage>
        <taxon>Bacteria</taxon>
        <taxon>Bacillati</taxon>
        <taxon>Actinomycetota</taxon>
        <taxon>Actinomycetes</taxon>
        <taxon>Bifidobacteriales</taxon>
        <taxon>Bifidobacteriaceae</taxon>
        <taxon>Bifidobacterium</taxon>
    </lineage>
</organism>
<evidence type="ECO:0000313" key="1">
    <source>
        <dbReference type="EMBL" id="PKU93237.1"/>
    </source>
</evidence>
<gene>
    <name evidence="1" type="ORF">CQR45_1767</name>
</gene>
<name>A0A2N3QNG5_9BIFI</name>
<protein>
    <submittedName>
        <fullName evidence="1">Uncharacterized protein</fullName>
    </submittedName>
</protein>
<dbReference type="Proteomes" id="UP000233722">
    <property type="component" value="Unassembled WGS sequence"/>
</dbReference>
<dbReference type="AlphaFoldDB" id="A0A2N3QNG5"/>
<sequence>MLPRHCELPPAPECFWDVYKCPVCKQWWRAKNKDKLIATKFWFPTSRIGLSLMGLGRQCRSFLRHNRKERT</sequence>
<comment type="caution">
    <text evidence="1">The sequence shown here is derived from an EMBL/GenBank/DDBJ whole genome shotgun (WGS) entry which is preliminary data.</text>
</comment>
<accession>A0A2N3QNG5</accession>